<dbReference type="EMBL" id="JH430149">
    <property type="status" value="NOT_ANNOTATED_CDS"/>
    <property type="molecule type" value="Genomic_DNA"/>
</dbReference>
<dbReference type="AlphaFoldDB" id="T1II97"/>
<protein>
    <submittedName>
        <fullName evidence="3">Uncharacterized protein</fullName>
    </submittedName>
</protein>
<evidence type="ECO:0000313" key="3">
    <source>
        <dbReference type="EnsemblMetazoa" id="SMAR000589-PA"/>
    </source>
</evidence>
<name>T1II97_STRMM</name>
<feature type="chain" id="PRO_5004589812" evidence="2">
    <location>
        <begin position="24"/>
        <end position="279"/>
    </location>
</feature>
<evidence type="ECO:0000256" key="2">
    <source>
        <dbReference type="SAM" id="SignalP"/>
    </source>
</evidence>
<proteinExistence type="predicted"/>
<feature type="signal peptide" evidence="2">
    <location>
        <begin position="1"/>
        <end position="23"/>
    </location>
</feature>
<reference evidence="3" key="2">
    <citation type="submission" date="2015-02" db="UniProtKB">
        <authorList>
            <consortium name="EnsemblMetazoa"/>
        </authorList>
    </citation>
    <scope>IDENTIFICATION</scope>
</reference>
<reference evidence="4" key="1">
    <citation type="submission" date="2011-05" db="EMBL/GenBank/DDBJ databases">
        <authorList>
            <person name="Richards S.R."/>
            <person name="Qu J."/>
            <person name="Jiang H."/>
            <person name="Jhangiani S.N."/>
            <person name="Agravi P."/>
            <person name="Goodspeed R."/>
            <person name="Gross S."/>
            <person name="Mandapat C."/>
            <person name="Jackson L."/>
            <person name="Mathew T."/>
            <person name="Pu L."/>
            <person name="Thornton R."/>
            <person name="Saada N."/>
            <person name="Wilczek-Boney K.B."/>
            <person name="Lee S."/>
            <person name="Kovar C."/>
            <person name="Wu Y."/>
            <person name="Scherer S.E."/>
            <person name="Worley K.C."/>
            <person name="Muzny D.M."/>
            <person name="Gibbs R."/>
        </authorList>
    </citation>
    <scope>NUCLEOTIDE SEQUENCE</scope>
    <source>
        <strain evidence="4">Brora</strain>
    </source>
</reference>
<accession>T1II97</accession>
<sequence>MFIPQFFKVYLLFAALLVLGTQCRDTNRKVVVISAEDSPSSSRKEENDNNKKLEDLRAVLNLKQTAHRDSTLVVDPDLGIELADTISYIDAIEKDHMKFLDTIDEAGLVSHLRNQADNAVSDLTNRTISKARLSASDFLIKNQRDRNRNAQSSSHRGMVEAQKLSRDYMRSSALDNSDRIQNARHEAFASRARANADVRDQALDLRGKTYENRVRQRTRLRNALQAARADLRATVRKTNAKVNLAEREDEIRRRIERINQAQKARQAYAAILTDQGIDE</sequence>
<evidence type="ECO:0000313" key="4">
    <source>
        <dbReference type="Proteomes" id="UP000014500"/>
    </source>
</evidence>
<keyword evidence="1" id="KW-0175">Coiled coil</keyword>
<dbReference type="HOGENOM" id="CLU_999571_0_0_1"/>
<organism evidence="3 4">
    <name type="scientific">Strigamia maritima</name>
    <name type="common">European centipede</name>
    <name type="synonym">Geophilus maritimus</name>
    <dbReference type="NCBI Taxonomy" id="126957"/>
    <lineage>
        <taxon>Eukaryota</taxon>
        <taxon>Metazoa</taxon>
        <taxon>Ecdysozoa</taxon>
        <taxon>Arthropoda</taxon>
        <taxon>Myriapoda</taxon>
        <taxon>Chilopoda</taxon>
        <taxon>Pleurostigmophora</taxon>
        <taxon>Geophilomorpha</taxon>
        <taxon>Linotaeniidae</taxon>
        <taxon>Strigamia</taxon>
    </lineage>
</organism>
<evidence type="ECO:0000256" key="1">
    <source>
        <dbReference type="SAM" id="Coils"/>
    </source>
</evidence>
<keyword evidence="4" id="KW-1185">Reference proteome</keyword>
<feature type="coiled-coil region" evidence="1">
    <location>
        <begin position="221"/>
        <end position="264"/>
    </location>
</feature>
<dbReference type="Proteomes" id="UP000014500">
    <property type="component" value="Unassembled WGS sequence"/>
</dbReference>
<dbReference type="EnsemblMetazoa" id="SMAR000589-RA">
    <property type="protein sequence ID" value="SMAR000589-PA"/>
    <property type="gene ID" value="SMAR000589"/>
</dbReference>
<keyword evidence="2" id="KW-0732">Signal</keyword>